<dbReference type="EMBL" id="JAVRJZ010000109">
    <property type="protein sequence ID" value="KAK2703256.1"/>
    <property type="molecule type" value="Genomic_DNA"/>
</dbReference>
<sequence>ITTQAESRNSGQAESSQVEDPGHHGTRSWYERCGECCGGVIEECGRCCERTLDACGTCCPNWSMRARVQTGELDAKLELEKSMNK</sequence>
<gene>
    <name evidence="2" type="ORF">QYM36_018242</name>
</gene>
<accession>A0AA88KUY7</accession>
<evidence type="ECO:0000313" key="2">
    <source>
        <dbReference type="EMBL" id="KAK2703256.1"/>
    </source>
</evidence>
<keyword evidence="3" id="KW-1185">Reference proteome</keyword>
<evidence type="ECO:0000313" key="3">
    <source>
        <dbReference type="Proteomes" id="UP001187531"/>
    </source>
</evidence>
<protein>
    <submittedName>
        <fullName evidence="2">Uncharacterized protein</fullName>
    </submittedName>
</protein>
<dbReference type="AlphaFoldDB" id="A0AA88KUY7"/>
<reference evidence="2" key="1">
    <citation type="submission" date="2023-07" db="EMBL/GenBank/DDBJ databases">
        <title>Chromosome-level genome assembly of Artemia franciscana.</title>
        <authorList>
            <person name="Jo E."/>
        </authorList>
    </citation>
    <scope>NUCLEOTIDE SEQUENCE</scope>
    <source>
        <tissue evidence="2">Whole body</tissue>
    </source>
</reference>
<evidence type="ECO:0000256" key="1">
    <source>
        <dbReference type="SAM" id="MobiDB-lite"/>
    </source>
</evidence>
<feature type="non-terminal residue" evidence="2">
    <location>
        <position position="85"/>
    </location>
</feature>
<feature type="non-terminal residue" evidence="2">
    <location>
        <position position="1"/>
    </location>
</feature>
<dbReference type="Proteomes" id="UP001187531">
    <property type="component" value="Unassembled WGS sequence"/>
</dbReference>
<name>A0AA88KUY7_ARTSF</name>
<comment type="caution">
    <text evidence="2">The sequence shown here is derived from an EMBL/GenBank/DDBJ whole genome shotgun (WGS) entry which is preliminary data.</text>
</comment>
<proteinExistence type="predicted"/>
<feature type="compositionally biased region" description="Polar residues" evidence="1">
    <location>
        <begin position="1"/>
        <end position="18"/>
    </location>
</feature>
<feature type="region of interest" description="Disordered" evidence="1">
    <location>
        <begin position="1"/>
        <end position="27"/>
    </location>
</feature>
<organism evidence="2 3">
    <name type="scientific">Artemia franciscana</name>
    <name type="common">Brine shrimp</name>
    <name type="synonym">Artemia sanfranciscana</name>
    <dbReference type="NCBI Taxonomy" id="6661"/>
    <lineage>
        <taxon>Eukaryota</taxon>
        <taxon>Metazoa</taxon>
        <taxon>Ecdysozoa</taxon>
        <taxon>Arthropoda</taxon>
        <taxon>Crustacea</taxon>
        <taxon>Branchiopoda</taxon>
        <taxon>Anostraca</taxon>
        <taxon>Artemiidae</taxon>
        <taxon>Artemia</taxon>
    </lineage>
</organism>